<evidence type="ECO:0000256" key="6">
    <source>
        <dbReference type="ARBA" id="ARBA00023077"/>
    </source>
</evidence>
<accession>A0A5B8YGL1</accession>
<dbReference type="Pfam" id="PF07715">
    <property type="entry name" value="Plug"/>
    <property type="match status" value="1"/>
</dbReference>
<dbReference type="SUPFAM" id="SSF56935">
    <property type="entry name" value="Porins"/>
    <property type="match status" value="1"/>
</dbReference>
<dbReference type="InterPro" id="IPR036942">
    <property type="entry name" value="Beta-barrel_TonB_sf"/>
</dbReference>
<dbReference type="GO" id="GO:0044718">
    <property type="term" value="P:siderophore transmembrane transport"/>
    <property type="evidence" value="ECO:0007669"/>
    <property type="project" value="TreeGrafter"/>
</dbReference>
<keyword evidence="7 10" id="KW-0472">Membrane</keyword>
<dbReference type="KEGG" id="anp:FK178_02935"/>
<dbReference type="InterPro" id="IPR037066">
    <property type="entry name" value="Plug_dom_sf"/>
</dbReference>
<keyword evidence="6 11" id="KW-0798">TonB box</keyword>
<dbReference type="InterPro" id="IPR000531">
    <property type="entry name" value="Beta-barrel_TonB"/>
</dbReference>
<comment type="similarity">
    <text evidence="10 11">Belongs to the TonB-dependent receptor family.</text>
</comment>
<dbReference type="Pfam" id="PF13715">
    <property type="entry name" value="CarbopepD_reg_2"/>
    <property type="match status" value="1"/>
</dbReference>
<dbReference type="PROSITE" id="PS52016">
    <property type="entry name" value="TONB_DEPENDENT_REC_3"/>
    <property type="match status" value="1"/>
</dbReference>
<dbReference type="Gene3D" id="2.40.170.20">
    <property type="entry name" value="TonB-dependent receptor, beta-barrel domain"/>
    <property type="match status" value="1"/>
</dbReference>
<organism evidence="15 16">
    <name type="scientific">Antarcticibacterium arcticum</name>
    <dbReference type="NCBI Taxonomy" id="2585771"/>
    <lineage>
        <taxon>Bacteria</taxon>
        <taxon>Pseudomonadati</taxon>
        <taxon>Bacteroidota</taxon>
        <taxon>Flavobacteriia</taxon>
        <taxon>Flavobacteriales</taxon>
        <taxon>Flavobacteriaceae</taxon>
        <taxon>Antarcticibacterium</taxon>
    </lineage>
</organism>
<evidence type="ECO:0000256" key="1">
    <source>
        <dbReference type="ARBA" id="ARBA00004571"/>
    </source>
</evidence>
<evidence type="ECO:0000256" key="9">
    <source>
        <dbReference type="ARBA" id="ARBA00023237"/>
    </source>
</evidence>
<dbReference type="PANTHER" id="PTHR30069:SF29">
    <property type="entry name" value="HEMOGLOBIN AND HEMOGLOBIN-HAPTOGLOBIN-BINDING PROTEIN 1-RELATED"/>
    <property type="match status" value="1"/>
</dbReference>
<dbReference type="InterPro" id="IPR008969">
    <property type="entry name" value="CarboxyPept-like_regulatory"/>
</dbReference>
<evidence type="ECO:0000256" key="3">
    <source>
        <dbReference type="ARBA" id="ARBA00022452"/>
    </source>
</evidence>
<dbReference type="EMBL" id="CP042476">
    <property type="protein sequence ID" value="QED36731.1"/>
    <property type="molecule type" value="Genomic_DNA"/>
</dbReference>
<keyword evidence="9 10" id="KW-0998">Cell outer membrane</keyword>
<gene>
    <name evidence="15" type="ORF">FK178_02935</name>
</gene>
<evidence type="ECO:0000256" key="4">
    <source>
        <dbReference type="ARBA" id="ARBA00022692"/>
    </source>
</evidence>
<evidence type="ECO:0000259" key="14">
    <source>
        <dbReference type="Pfam" id="PF07715"/>
    </source>
</evidence>
<keyword evidence="2 10" id="KW-0813">Transport</keyword>
<proteinExistence type="inferred from homology"/>
<dbReference type="AlphaFoldDB" id="A0A5B8YGL1"/>
<keyword evidence="16" id="KW-1185">Reference proteome</keyword>
<reference evidence="15 16" key="1">
    <citation type="submission" date="2019-08" db="EMBL/GenBank/DDBJ databases">
        <title>Antarcticibacterium arcticum sp. nov., a bacterium isolated from marine sediment of the Canadian Beaufort Sea.</title>
        <authorList>
            <person name="Lee Y.M."/>
            <person name="Baek K."/>
            <person name="Lee D.-H."/>
            <person name="Shin S.C."/>
            <person name="Jin Y.K."/>
            <person name="Park Y."/>
        </authorList>
    </citation>
    <scope>NUCLEOTIDE SEQUENCE [LARGE SCALE GENOMIC DNA]</scope>
    <source>
        <strain evidence="15 16">PAMC 28998</strain>
    </source>
</reference>
<keyword evidence="5 12" id="KW-0732">Signal</keyword>
<evidence type="ECO:0000256" key="7">
    <source>
        <dbReference type="ARBA" id="ARBA00023136"/>
    </source>
</evidence>
<evidence type="ECO:0000313" key="15">
    <source>
        <dbReference type="EMBL" id="QED36731.1"/>
    </source>
</evidence>
<feature type="signal peptide" evidence="12">
    <location>
        <begin position="1"/>
        <end position="18"/>
    </location>
</feature>
<feature type="domain" description="TonB-dependent receptor-like beta-barrel" evidence="13">
    <location>
        <begin position="406"/>
        <end position="892"/>
    </location>
</feature>
<dbReference type="Pfam" id="PF00593">
    <property type="entry name" value="TonB_dep_Rec_b-barrel"/>
    <property type="match status" value="1"/>
</dbReference>
<sequence>MRALLPILFFFCVITTFSQTTISGTVVDNNNIPLPGANIIAVGTTQGSITDFDGKFSLTVDQAPPFNIEVSNVGFESQTFRITTNNQVLNVIMVEGTSLDEIVVSASRTPERIFESPVTVERYGLAQIKNTTAASFYGGLENLKGVDVNTNSLTFQSVNTRGFATFANTRFVQLVDGMDNSSPALNFVLGNLLGMTELDVHSIELLPGASSALYGANAFNGILFMTSKNPFDFPGISAYYKQGLTSQDAAGTNAFYDLGLRVAHKFSDKFAAKANFSYLKGTDWWAVSEEDVLNPGRDRSHPNYDGLNIYGDEVSTNIRGVGQALVAAGLIPAGAENLLPNSSVSRTGYAETALTDYNAESIKLDAALHYRPFANDFEVSYVGKVGLGTTIYQGANRYSIKDFFLQQHKIEVQNANFFVRGYITDEDAGDSYDTRFTAININRMWKSDQQWFGQYAGAFIQGTLGGLNPDQAHAIARQTADTGRYLPGTPEFQNAFDQVTTDPDLATGSQFQDASQLRHVDANYNLTHLTEDIAEIQVGGSFREYRLNSFGTIFTDFDGPISYKEYGVYTQIQKKLLEERLKLTGSLRYDKSELFEGNFSPRISAAYTAGASRSHNLRASVQTGFRYPTTQDLFIGLDAGRAILVGSAESNLDRDRRTFPLSGTGATVTGSPTATITGRAAYENAFSLNSVQSGAPAAANVEIVKPEQVTAYEVGYRGRAGRVIVDLNAYYNEYQDFISNETVLVPLYGTVGDNSLSLLALQQGDFRAYQTYTNSPAEVKSFGASIGLSSKVFGNYDLEGNYTFAEQDFDQSTAPDFRTAFNTPKHKVKLSFGNTEVYKNLGFNINYRWSDSYFWQATFADGQVPSFSVVDAQVNYKIPSWKSMIKAGATNIGGKDYFTAYGTGLIGQQYYVSLIFNNL</sequence>
<evidence type="ECO:0000256" key="2">
    <source>
        <dbReference type="ARBA" id="ARBA00022448"/>
    </source>
</evidence>
<evidence type="ECO:0000256" key="5">
    <source>
        <dbReference type="ARBA" id="ARBA00022729"/>
    </source>
</evidence>
<dbReference type="OrthoDB" id="1109208at2"/>
<dbReference type="InterPro" id="IPR012910">
    <property type="entry name" value="Plug_dom"/>
</dbReference>
<comment type="subcellular location">
    <subcellularLocation>
        <location evidence="1 10">Cell outer membrane</location>
        <topology evidence="1 10">Multi-pass membrane protein</topology>
    </subcellularLocation>
</comment>
<evidence type="ECO:0000256" key="10">
    <source>
        <dbReference type="PROSITE-ProRule" id="PRU01360"/>
    </source>
</evidence>
<protein>
    <submittedName>
        <fullName evidence="15">TonB-dependent receptor</fullName>
    </submittedName>
</protein>
<dbReference type="InterPro" id="IPR039426">
    <property type="entry name" value="TonB-dep_rcpt-like"/>
</dbReference>
<evidence type="ECO:0000256" key="11">
    <source>
        <dbReference type="RuleBase" id="RU003357"/>
    </source>
</evidence>
<dbReference type="SUPFAM" id="SSF49464">
    <property type="entry name" value="Carboxypeptidase regulatory domain-like"/>
    <property type="match status" value="1"/>
</dbReference>
<evidence type="ECO:0000313" key="16">
    <source>
        <dbReference type="Proteomes" id="UP000321954"/>
    </source>
</evidence>
<feature type="chain" id="PRO_5023128973" evidence="12">
    <location>
        <begin position="19"/>
        <end position="919"/>
    </location>
</feature>
<name>A0A5B8YGL1_9FLAO</name>
<dbReference type="Gene3D" id="2.170.130.10">
    <property type="entry name" value="TonB-dependent receptor, plug domain"/>
    <property type="match status" value="1"/>
</dbReference>
<dbReference type="RefSeq" id="WP_146830841.1">
    <property type="nucleotide sequence ID" value="NZ_CP042476.1"/>
</dbReference>
<evidence type="ECO:0000256" key="8">
    <source>
        <dbReference type="ARBA" id="ARBA00023170"/>
    </source>
</evidence>
<feature type="domain" description="TonB-dependent receptor plug" evidence="14">
    <location>
        <begin position="114"/>
        <end position="222"/>
    </location>
</feature>
<keyword evidence="4 10" id="KW-0812">Transmembrane</keyword>
<dbReference type="GO" id="GO:0009279">
    <property type="term" value="C:cell outer membrane"/>
    <property type="evidence" value="ECO:0007669"/>
    <property type="project" value="UniProtKB-SubCell"/>
</dbReference>
<dbReference type="GO" id="GO:0015344">
    <property type="term" value="F:siderophore uptake transmembrane transporter activity"/>
    <property type="evidence" value="ECO:0007669"/>
    <property type="project" value="TreeGrafter"/>
</dbReference>
<evidence type="ECO:0000256" key="12">
    <source>
        <dbReference type="SAM" id="SignalP"/>
    </source>
</evidence>
<dbReference type="PANTHER" id="PTHR30069">
    <property type="entry name" value="TONB-DEPENDENT OUTER MEMBRANE RECEPTOR"/>
    <property type="match status" value="1"/>
</dbReference>
<keyword evidence="8 15" id="KW-0675">Receptor</keyword>
<evidence type="ECO:0000259" key="13">
    <source>
        <dbReference type="Pfam" id="PF00593"/>
    </source>
</evidence>
<dbReference type="Gene3D" id="2.60.40.1120">
    <property type="entry name" value="Carboxypeptidase-like, regulatory domain"/>
    <property type="match status" value="1"/>
</dbReference>
<keyword evidence="3 10" id="KW-1134">Transmembrane beta strand</keyword>
<dbReference type="Proteomes" id="UP000321954">
    <property type="component" value="Chromosome"/>
</dbReference>